<dbReference type="Proteomes" id="UP001159428">
    <property type="component" value="Unassembled WGS sequence"/>
</dbReference>
<dbReference type="InterPro" id="IPR056378">
    <property type="entry name" value="Let-756-like_FGF"/>
</dbReference>
<dbReference type="SMART" id="SM00442">
    <property type="entry name" value="FGF"/>
    <property type="match status" value="1"/>
</dbReference>
<comment type="similarity">
    <text evidence="1">Belongs to the heparin-binding growth factors family.</text>
</comment>
<accession>A0AAU9WT86</accession>
<dbReference type="Gene3D" id="2.80.10.50">
    <property type="match status" value="1"/>
</dbReference>
<gene>
    <name evidence="3" type="ORF">PMEA_00012234</name>
</gene>
<evidence type="ECO:0000256" key="1">
    <source>
        <dbReference type="ARBA" id="ARBA00007936"/>
    </source>
</evidence>
<evidence type="ECO:0000313" key="3">
    <source>
        <dbReference type="EMBL" id="CAH3125145.1"/>
    </source>
</evidence>
<dbReference type="AlphaFoldDB" id="A0AAU9WT86"/>
<keyword evidence="4" id="KW-1185">Reference proteome</keyword>
<feature type="signal peptide" evidence="2">
    <location>
        <begin position="1"/>
        <end position="26"/>
    </location>
</feature>
<sequence length="228" mass="25900">MSLSNVVRRTVILVILILSNASLQSANQHIARKNVNEVTTTRSQPKKSIPKTPQVDHALCKQPIFPILPPGWALPRSLWSVRAMMFLQILPDGTINGTLSVHEHTKLAMEVVDNCSVRIKGVATERYLAMGINGTLVSQIHPDQIRSIFRVQLEKEFFTFKNGDFFIALKHGGTTKKVRGNQNGRSNRRSTRFVLLDRKPRKRRFPSAVGLQRMKDFRPKLFEGLKNH</sequence>
<dbReference type="InterPro" id="IPR008996">
    <property type="entry name" value="IL1/FGF"/>
</dbReference>
<feature type="chain" id="PRO_5043818544" description="Fibroblast growth factor" evidence="2">
    <location>
        <begin position="27"/>
        <end position="228"/>
    </location>
</feature>
<dbReference type="EMBL" id="CALNXJ010000021">
    <property type="protein sequence ID" value="CAH3125145.1"/>
    <property type="molecule type" value="Genomic_DNA"/>
</dbReference>
<dbReference type="SUPFAM" id="SSF50353">
    <property type="entry name" value="Cytokine"/>
    <property type="match status" value="1"/>
</dbReference>
<evidence type="ECO:0008006" key="5">
    <source>
        <dbReference type="Google" id="ProtNLM"/>
    </source>
</evidence>
<reference evidence="3 4" key="1">
    <citation type="submission" date="2022-05" db="EMBL/GenBank/DDBJ databases">
        <authorList>
            <consortium name="Genoscope - CEA"/>
            <person name="William W."/>
        </authorList>
    </citation>
    <scope>NUCLEOTIDE SEQUENCE [LARGE SCALE GENOMIC DNA]</scope>
</reference>
<protein>
    <recommendedName>
        <fullName evidence="5">Fibroblast growth factor</fullName>
    </recommendedName>
</protein>
<evidence type="ECO:0000313" key="4">
    <source>
        <dbReference type="Proteomes" id="UP001159428"/>
    </source>
</evidence>
<keyword evidence="2" id="KW-0732">Signal</keyword>
<dbReference type="Pfam" id="PF00167">
    <property type="entry name" value="FGF"/>
    <property type="match status" value="1"/>
</dbReference>
<dbReference type="InterPro" id="IPR002209">
    <property type="entry name" value="Fibroblast_GF_fam"/>
</dbReference>
<evidence type="ECO:0000256" key="2">
    <source>
        <dbReference type="SAM" id="SignalP"/>
    </source>
</evidence>
<dbReference type="PANTHER" id="PTHR11486">
    <property type="entry name" value="FIBROBLAST GROWTH FACTOR"/>
    <property type="match status" value="1"/>
</dbReference>
<organism evidence="3 4">
    <name type="scientific">Pocillopora meandrina</name>
    <dbReference type="NCBI Taxonomy" id="46732"/>
    <lineage>
        <taxon>Eukaryota</taxon>
        <taxon>Metazoa</taxon>
        <taxon>Cnidaria</taxon>
        <taxon>Anthozoa</taxon>
        <taxon>Hexacorallia</taxon>
        <taxon>Scleractinia</taxon>
        <taxon>Astrocoeniina</taxon>
        <taxon>Pocilloporidae</taxon>
        <taxon>Pocillopora</taxon>
    </lineage>
</organism>
<dbReference type="CDD" id="cd00058">
    <property type="entry name" value="beta-trefoil_FGF"/>
    <property type="match status" value="1"/>
</dbReference>
<dbReference type="GO" id="GO:0008083">
    <property type="term" value="F:growth factor activity"/>
    <property type="evidence" value="ECO:0007669"/>
    <property type="project" value="InterPro"/>
</dbReference>
<comment type="caution">
    <text evidence="3">The sequence shown here is derived from an EMBL/GenBank/DDBJ whole genome shotgun (WGS) entry which is preliminary data.</text>
</comment>
<name>A0AAU9WT86_9CNID</name>
<proteinExistence type="inferred from homology"/>